<accession>A0A1F7KEC3</accession>
<dbReference type="Proteomes" id="UP000178450">
    <property type="component" value="Unassembled WGS sequence"/>
</dbReference>
<dbReference type="EMBL" id="MGBG01000011">
    <property type="protein sequence ID" value="OGK66210.1"/>
    <property type="molecule type" value="Genomic_DNA"/>
</dbReference>
<name>A0A1F7KEC3_9BACT</name>
<sequence length="320" mass="35274">MIDLEPQGLRREVLEVLTPTSIQIGDEVYAVHDTGIDEEPAPGIHVDVIAFDDLELAKEMDAAYIQGEPGCSTPIQHWTGSRVFVEKIMRGCATWIGVNPEGEVFVCEFDAEKNDNGTLVYGQGWTGSWVAGPEGVEFVEICIPAFEDDGTIEVFEPGDEAVPLLFQAIYHTLMNLKFEDQGSKELMVALEGRLDKSLTEWKADPKNEERTKELTLLSELAYDLGFVQAFDIQVTKEEWEDAISAPFRGDTSGAVYTHVFNRPLVAMPHSRVSKDDASYTFAYSTGGIGGPHISIGRGRADMLTVVGAEEVERIGLKVRV</sequence>
<organism evidence="1 2">
    <name type="scientific">Candidatus Roizmanbacteria bacterium RIFOXYA1_FULL_41_12</name>
    <dbReference type="NCBI Taxonomy" id="1802082"/>
    <lineage>
        <taxon>Bacteria</taxon>
        <taxon>Candidatus Roizmaniibacteriota</taxon>
    </lineage>
</organism>
<evidence type="ECO:0000313" key="2">
    <source>
        <dbReference type="Proteomes" id="UP000178450"/>
    </source>
</evidence>
<comment type="caution">
    <text evidence="1">The sequence shown here is derived from an EMBL/GenBank/DDBJ whole genome shotgun (WGS) entry which is preliminary data.</text>
</comment>
<reference evidence="1 2" key="1">
    <citation type="journal article" date="2016" name="Nat. Commun.">
        <title>Thousands of microbial genomes shed light on interconnected biogeochemical processes in an aquifer system.</title>
        <authorList>
            <person name="Anantharaman K."/>
            <person name="Brown C.T."/>
            <person name="Hug L.A."/>
            <person name="Sharon I."/>
            <person name="Castelle C.J."/>
            <person name="Probst A.J."/>
            <person name="Thomas B.C."/>
            <person name="Singh A."/>
            <person name="Wilkins M.J."/>
            <person name="Karaoz U."/>
            <person name="Brodie E.L."/>
            <person name="Williams K.H."/>
            <person name="Hubbard S.S."/>
            <person name="Banfield J.F."/>
        </authorList>
    </citation>
    <scope>NUCLEOTIDE SEQUENCE [LARGE SCALE GENOMIC DNA]</scope>
</reference>
<proteinExistence type="predicted"/>
<protein>
    <submittedName>
        <fullName evidence="1">Uncharacterized protein</fullName>
    </submittedName>
</protein>
<evidence type="ECO:0000313" key="1">
    <source>
        <dbReference type="EMBL" id="OGK66210.1"/>
    </source>
</evidence>
<dbReference type="AlphaFoldDB" id="A0A1F7KEC3"/>
<gene>
    <name evidence="1" type="ORF">A2209_00465</name>
</gene>